<protein>
    <submittedName>
        <fullName evidence="1">Uncharacterized protein</fullName>
    </submittedName>
</protein>
<sequence>MFSWTYDQECTEGKTSPEEEKIVVADTVSQATYCSEAITSLGTDRDREICSTDCQDGGKGPNSLWCRFALDDSNIHFCALTIASKDAEHGGLGYGCMTVGNVQDFYAMRMEMEMIATVHIQLHILIRSYSSVIPTSTIIKNTFPTHHSIISQC</sequence>
<accession>A0A428TQL5</accession>
<proteinExistence type="predicted"/>
<keyword evidence="2" id="KW-1185">Reference proteome</keyword>
<reference evidence="1 2" key="1">
    <citation type="submission" date="2017-06" db="EMBL/GenBank/DDBJ databases">
        <title>Cmopartive genomic analysis of Ambrosia Fusariam Clade fungi.</title>
        <authorList>
            <person name="Stajich J.E."/>
            <person name="Carrillo J."/>
            <person name="Kijimoto T."/>
            <person name="Eskalen A."/>
            <person name="O'Donnell K."/>
            <person name="Kasson M."/>
        </authorList>
    </citation>
    <scope>NUCLEOTIDE SEQUENCE [LARGE SCALE GENOMIC DNA]</scope>
    <source>
        <strain evidence="1 2">NRRL 20438</strain>
    </source>
</reference>
<evidence type="ECO:0000313" key="2">
    <source>
        <dbReference type="Proteomes" id="UP000288429"/>
    </source>
</evidence>
<comment type="caution">
    <text evidence="1">The sequence shown here is derived from an EMBL/GenBank/DDBJ whole genome shotgun (WGS) entry which is preliminary data.</text>
</comment>
<organism evidence="1 2">
    <name type="scientific">Fusarium ambrosium</name>
    <dbReference type="NCBI Taxonomy" id="131363"/>
    <lineage>
        <taxon>Eukaryota</taxon>
        <taxon>Fungi</taxon>
        <taxon>Dikarya</taxon>
        <taxon>Ascomycota</taxon>
        <taxon>Pezizomycotina</taxon>
        <taxon>Sordariomycetes</taxon>
        <taxon>Hypocreomycetidae</taxon>
        <taxon>Hypocreales</taxon>
        <taxon>Nectriaceae</taxon>
        <taxon>Fusarium</taxon>
        <taxon>Fusarium solani species complex</taxon>
    </lineage>
</organism>
<gene>
    <name evidence="1" type="ORF">CDV31_010072</name>
</gene>
<name>A0A428TQL5_9HYPO</name>
<dbReference type="Proteomes" id="UP000288429">
    <property type="component" value="Unassembled WGS sequence"/>
</dbReference>
<evidence type="ECO:0000313" key="1">
    <source>
        <dbReference type="EMBL" id="RSM04370.1"/>
    </source>
</evidence>
<dbReference type="AlphaFoldDB" id="A0A428TQL5"/>
<dbReference type="EMBL" id="NIZV01000151">
    <property type="protein sequence ID" value="RSM04370.1"/>
    <property type="molecule type" value="Genomic_DNA"/>
</dbReference>